<comment type="catalytic activity">
    <reaction evidence="8 9">
        <text>D-gluconate + ATP = 6-phospho-D-gluconate + ADP + H(+)</text>
        <dbReference type="Rhea" id="RHEA:19433"/>
        <dbReference type="ChEBI" id="CHEBI:15378"/>
        <dbReference type="ChEBI" id="CHEBI:18391"/>
        <dbReference type="ChEBI" id="CHEBI:30616"/>
        <dbReference type="ChEBI" id="CHEBI:58759"/>
        <dbReference type="ChEBI" id="CHEBI:456216"/>
        <dbReference type="EC" id="2.7.1.12"/>
    </reaction>
</comment>
<dbReference type="SUPFAM" id="SSF52540">
    <property type="entry name" value="P-loop containing nucleoside triphosphate hydrolases"/>
    <property type="match status" value="1"/>
</dbReference>
<dbReference type="OrthoDB" id="275177at2759"/>
<accession>A0A9N9V256</accession>
<feature type="compositionally biased region" description="Polar residues" evidence="10">
    <location>
        <begin position="23"/>
        <end position="33"/>
    </location>
</feature>
<name>A0A9N9V256_9HYPO</name>
<dbReference type="Pfam" id="PF13671">
    <property type="entry name" value="AAA_33"/>
    <property type="match status" value="1"/>
</dbReference>
<keyword evidence="5 9" id="KW-0547">Nucleotide-binding</keyword>
<evidence type="ECO:0000256" key="4">
    <source>
        <dbReference type="ARBA" id="ARBA00022679"/>
    </source>
</evidence>
<dbReference type="EC" id="2.7.1.12" evidence="3 9"/>
<proteinExistence type="inferred from homology"/>
<feature type="region of interest" description="Disordered" evidence="10">
    <location>
        <begin position="1"/>
        <end position="43"/>
    </location>
</feature>
<sequence>MLSYDSPVPAGTNGHTNGHRDASSITTDHNGSMASIRPRKQTTKHHHIWLVTGPAGSGKTTVAEFLADKLHLPYIEGDALHTKANVEKMRNGTPLNDADRWDWLTLLRDESTRQIASGSEGVVVTCSALKRKYRDVIRVAAYFDPLIRVHFIFLDASEDELLRRVAERKGHYMGANMVRSQFDILERPGADEGDVISVDVGRSPGEVAEDALSRVHKIISSDRSY</sequence>
<evidence type="ECO:0000313" key="12">
    <source>
        <dbReference type="Proteomes" id="UP000696573"/>
    </source>
</evidence>
<comment type="pathway">
    <text evidence="1 9">Carbohydrate acid metabolism; D-gluconate degradation.</text>
</comment>
<organism evidence="11 12">
    <name type="scientific">Clonostachys rhizophaga</name>
    <dbReference type="NCBI Taxonomy" id="160324"/>
    <lineage>
        <taxon>Eukaryota</taxon>
        <taxon>Fungi</taxon>
        <taxon>Dikarya</taxon>
        <taxon>Ascomycota</taxon>
        <taxon>Pezizomycotina</taxon>
        <taxon>Sordariomycetes</taxon>
        <taxon>Hypocreomycetidae</taxon>
        <taxon>Hypocreales</taxon>
        <taxon>Bionectriaceae</taxon>
        <taxon>Clonostachys</taxon>
    </lineage>
</organism>
<dbReference type="Proteomes" id="UP000696573">
    <property type="component" value="Unassembled WGS sequence"/>
</dbReference>
<evidence type="ECO:0000256" key="10">
    <source>
        <dbReference type="SAM" id="MobiDB-lite"/>
    </source>
</evidence>
<dbReference type="GO" id="GO:0046316">
    <property type="term" value="F:gluconokinase activity"/>
    <property type="evidence" value="ECO:0007669"/>
    <property type="project" value="UniProtKB-EC"/>
</dbReference>
<dbReference type="GO" id="GO:0005737">
    <property type="term" value="C:cytoplasm"/>
    <property type="evidence" value="ECO:0007669"/>
    <property type="project" value="TreeGrafter"/>
</dbReference>
<evidence type="ECO:0000256" key="6">
    <source>
        <dbReference type="ARBA" id="ARBA00022777"/>
    </source>
</evidence>
<dbReference type="EMBL" id="CABFNQ020000494">
    <property type="protein sequence ID" value="CAH0017175.1"/>
    <property type="molecule type" value="Genomic_DNA"/>
</dbReference>
<dbReference type="InterPro" id="IPR027417">
    <property type="entry name" value="P-loop_NTPase"/>
</dbReference>
<evidence type="ECO:0000256" key="2">
    <source>
        <dbReference type="ARBA" id="ARBA00008420"/>
    </source>
</evidence>
<dbReference type="InterPro" id="IPR006001">
    <property type="entry name" value="Therm_gnt_kin"/>
</dbReference>
<evidence type="ECO:0000313" key="11">
    <source>
        <dbReference type="EMBL" id="CAH0017175.1"/>
    </source>
</evidence>
<evidence type="ECO:0000256" key="1">
    <source>
        <dbReference type="ARBA" id="ARBA00004875"/>
    </source>
</evidence>
<keyword evidence="7 9" id="KW-0067">ATP-binding</keyword>
<evidence type="ECO:0000256" key="9">
    <source>
        <dbReference type="RuleBase" id="RU363066"/>
    </source>
</evidence>
<comment type="caution">
    <text evidence="11">The sequence shown here is derived from an EMBL/GenBank/DDBJ whole genome shotgun (WGS) entry which is preliminary data.</text>
</comment>
<keyword evidence="4 9" id="KW-0808">Transferase</keyword>
<keyword evidence="12" id="KW-1185">Reference proteome</keyword>
<dbReference type="PANTHER" id="PTHR43442">
    <property type="entry name" value="GLUCONOKINASE-RELATED"/>
    <property type="match status" value="1"/>
</dbReference>
<evidence type="ECO:0000256" key="3">
    <source>
        <dbReference type="ARBA" id="ARBA00012054"/>
    </source>
</evidence>
<dbReference type="PANTHER" id="PTHR43442:SF3">
    <property type="entry name" value="GLUCONOKINASE-RELATED"/>
    <property type="match status" value="1"/>
</dbReference>
<dbReference type="NCBIfam" id="TIGR01313">
    <property type="entry name" value="therm_gnt_kin"/>
    <property type="match status" value="1"/>
</dbReference>
<dbReference type="Gene3D" id="3.40.50.300">
    <property type="entry name" value="P-loop containing nucleotide triphosphate hydrolases"/>
    <property type="match status" value="1"/>
</dbReference>
<evidence type="ECO:0000256" key="7">
    <source>
        <dbReference type="ARBA" id="ARBA00022840"/>
    </source>
</evidence>
<dbReference type="CDD" id="cd02021">
    <property type="entry name" value="GntK"/>
    <property type="match status" value="1"/>
</dbReference>
<protein>
    <recommendedName>
        <fullName evidence="3 9">Gluconokinase</fullName>
        <ecNumber evidence="3 9">2.7.1.12</ecNumber>
    </recommendedName>
</protein>
<dbReference type="GO" id="GO:0005975">
    <property type="term" value="P:carbohydrate metabolic process"/>
    <property type="evidence" value="ECO:0007669"/>
    <property type="project" value="InterPro"/>
</dbReference>
<gene>
    <name evidence="11" type="ORF">CRHIZ90672A_00018453</name>
</gene>
<reference evidence="11" key="1">
    <citation type="submission" date="2021-10" db="EMBL/GenBank/DDBJ databases">
        <authorList>
            <person name="Piombo E."/>
        </authorList>
    </citation>
    <scope>NUCLEOTIDE SEQUENCE</scope>
</reference>
<dbReference type="GO" id="GO:0005524">
    <property type="term" value="F:ATP binding"/>
    <property type="evidence" value="ECO:0007669"/>
    <property type="project" value="UniProtKB-KW"/>
</dbReference>
<evidence type="ECO:0000256" key="8">
    <source>
        <dbReference type="ARBA" id="ARBA00048090"/>
    </source>
</evidence>
<keyword evidence="6 9" id="KW-0418">Kinase</keyword>
<evidence type="ECO:0000256" key="5">
    <source>
        <dbReference type="ARBA" id="ARBA00022741"/>
    </source>
</evidence>
<comment type="similarity">
    <text evidence="2 9">Belongs to the gluconokinase GntK/GntV family.</text>
</comment>
<dbReference type="AlphaFoldDB" id="A0A9N9V256"/>